<dbReference type="Gene3D" id="3.40.50.1110">
    <property type="entry name" value="SGNH hydrolase"/>
    <property type="match status" value="1"/>
</dbReference>
<dbReference type="InterPro" id="IPR036514">
    <property type="entry name" value="SGNH_hydro_sf"/>
</dbReference>
<dbReference type="GO" id="GO:0016788">
    <property type="term" value="F:hydrolase activity, acting on ester bonds"/>
    <property type="evidence" value="ECO:0007669"/>
    <property type="project" value="InterPro"/>
</dbReference>
<dbReference type="PANTHER" id="PTHR45648">
    <property type="entry name" value="GDSL LIPASE/ACYLHYDROLASE FAMILY PROTEIN (AFU_ORTHOLOGUE AFUA_4G14700)"/>
    <property type="match status" value="1"/>
</dbReference>
<protein>
    <submittedName>
        <fullName evidence="3">Uncharacterized protein</fullName>
    </submittedName>
</protein>
<dbReference type="AlphaFoldDB" id="A0A9P5YFT9"/>
<dbReference type="InterPro" id="IPR051058">
    <property type="entry name" value="GDSL_Est/Lipase"/>
</dbReference>
<dbReference type="CDD" id="cd01846">
    <property type="entry name" value="fatty_acyltransferase_like"/>
    <property type="match status" value="1"/>
</dbReference>
<dbReference type="Pfam" id="PF00657">
    <property type="entry name" value="Lipase_GDSL"/>
    <property type="match status" value="1"/>
</dbReference>
<evidence type="ECO:0000313" key="4">
    <source>
        <dbReference type="Proteomes" id="UP000807353"/>
    </source>
</evidence>
<evidence type="ECO:0000256" key="2">
    <source>
        <dbReference type="SAM" id="SignalP"/>
    </source>
</evidence>
<reference evidence="3" key="1">
    <citation type="submission" date="2020-11" db="EMBL/GenBank/DDBJ databases">
        <authorList>
            <consortium name="DOE Joint Genome Institute"/>
            <person name="Ahrendt S."/>
            <person name="Riley R."/>
            <person name="Andreopoulos W."/>
            <person name="Labutti K."/>
            <person name="Pangilinan J."/>
            <person name="Ruiz-Duenas F.J."/>
            <person name="Barrasa J.M."/>
            <person name="Sanchez-Garcia M."/>
            <person name="Camarero S."/>
            <person name="Miyauchi S."/>
            <person name="Serrano A."/>
            <person name="Linde D."/>
            <person name="Babiker R."/>
            <person name="Drula E."/>
            <person name="Ayuso-Fernandez I."/>
            <person name="Pacheco R."/>
            <person name="Padilla G."/>
            <person name="Ferreira P."/>
            <person name="Barriuso J."/>
            <person name="Kellner H."/>
            <person name="Castanera R."/>
            <person name="Alfaro M."/>
            <person name="Ramirez L."/>
            <person name="Pisabarro A.G."/>
            <person name="Kuo A."/>
            <person name="Tritt A."/>
            <person name="Lipzen A."/>
            <person name="He G."/>
            <person name="Yan M."/>
            <person name="Ng V."/>
            <person name="Cullen D."/>
            <person name="Martin F."/>
            <person name="Rosso M.-N."/>
            <person name="Henrissat B."/>
            <person name="Hibbett D."/>
            <person name="Martinez A.T."/>
            <person name="Grigoriev I.V."/>
        </authorList>
    </citation>
    <scope>NUCLEOTIDE SEQUENCE</scope>
    <source>
        <strain evidence="3">CBS 247.69</strain>
    </source>
</reference>
<name>A0A9P5YFT9_9AGAR</name>
<keyword evidence="2" id="KW-0732">Signal</keyword>
<gene>
    <name evidence="3" type="ORF">BDZ94DRAFT_86582</name>
</gene>
<feature type="chain" id="PRO_5040484383" evidence="2">
    <location>
        <begin position="27"/>
        <end position="309"/>
    </location>
</feature>
<dbReference type="SUPFAM" id="SSF52266">
    <property type="entry name" value="SGNH hydrolase"/>
    <property type="match status" value="1"/>
</dbReference>
<feature type="signal peptide" evidence="2">
    <location>
        <begin position="1"/>
        <end position="26"/>
    </location>
</feature>
<dbReference type="PANTHER" id="PTHR45648:SF22">
    <property type="entry name" value="GDSL LIPASE_ACYLHYDROLASE FAMILY PROTEIN (AFU_ORTHOLOGUE AFUA_4G14700)"/>
    <property type="match status" value="1"/>
</dbReference>
<comment type="caution">
    <text evidence="3">The sequence shown here is derived from an EMBL/GenBank/DDBJ whole genome shotgun (WGS) entry which is preliminary data.</text>
</comment>
<keyword evidence="1" id="KW-0378">Hydrolase</keyword>
<sequence>MFMGRGYTIFKQTLVVLSLRARFASASIIDDARFIFAFGDSYTSEGFNGKGDPLLPQNAVCSTAGPNWARQFVDMVGHTQLINLAVTNATSDNGLLAGPPADFRSQATTFLDFVTPEQVPWTKSNAIFIIAFGANDVNNSYQRGPGNGTSLYSQDLDSYFATVERLYAVGARQFVFNNVVPFDRAQIGVSLGLAKQFKLRESILEFNRQLSGKAASYCSSKTDIKCSIYDTHTLFTHIMEDYRTLGFATPNDFCVSYAARTGCDVLPADSACLGPVSAYIWKDDFHPSWAADTMWARALVSQLSSSMFL</sequence>
<dbReference type="InterPro" id="IPR001087">
    <property type="entry name" value="GDSL"/>
</dbReference>
<accession>A0A9P5YFT9</accession>
<proteinExistence type="predicted"/>
<dbReference type="OrthoDB" id="1600564at2759"/>
<dbReference type="Proteomes" id="UP000807353">
    <property type="component" value="Unassembled WGS sequence"/>
</dbReference>
<keyword evidence="4" id="KW-1185">Reference proteome</keyword>
<evidence type="ECO:0000313" key="3">
    <source>
        <dbReference type="EMBL" id="KAF9466865.1"/>
    </source>
</evidence>
<organism evidence="3 4">
    <name type="scientific">Collybia nuda</name>
    <dbReference type="NCBI Taxonomy" id="64659"/>
    <lineage>
        <taxon>Eukaryota</taxon>
        <taxon>Fungi</taxon>
        <taxon>Dikarya</taxon>
        <taxon>Basidiomycota</taxon>
        <taxon>Agaricomycotina</taxon>
        <taxon>Agaricomycetes</taxon>
        <taxon>Agaricomycetidae</taxon>
        <taxon>Agaricales</taxon>
        <taxon>Tricholomatineae</taxon>
        <taxon>Clitocybaceae</taxon>
        <taxon>Collybia</taxon>
    </lineage>
</organism>
<dbReference type="EMBL" id="MU150239">
    <property type="protein sequence ID" value="KAF9466865.1"/>
    <property type="molecule type" value="Genomic_DNA"/>
</dbReference>
<evidence type="ECO:0000256" key="1">
    <source>
        <dbReference type="ARBA" id="ARBA00022801"/>
    </source>
</evidence>